<evidence type="ECO:0000256" key="5">
    <source>
        <dbReference type="ARBA" id="ARBA00022989"/>
    </source>
</evidence>
<dbReference type="OrthoDB" id="5197368at2"/>
<evidence type="ECO:0000256" key="4">
    <source>
        <dbReference type="ARBA" id="ARBA00022692"/>
    </source>
</evidence>
<feature type="transmembrane region" description="Helical" evidence="7">
    <location>
        <begin position="6"/>
        <end position="24"/>
    </location>
</feature>
<keyword evidence="9" id="KW-1185">Reference proteome</keyword>
<gene>
    <name evidence="8" type="ORF">EUA98_19320</name>
</gene>
<organism evidence="8 9">
    <name type="scientific">Pengzhenrongella frigida</name>
    <dbReference type="NCBI Taxonomy" id="1259133"/>
    <lineage>
        <taxon>Bacteria</taxon>
        <taxon>Bacillati</taxon>
        <taxon>Actinomycetota</taxon>
        <taxon>Actinomycetes</taxon>
        <taxon>Micrococcales</taxon>
        <taxon>Pengzhenrongella</taxon>
    </lineage>
</organism>
<evidence type="ECO:0000256" key="6">
    <source>
        <dbReference type="ARBA" id="ARBA00023136"/>
    </source>
</evidence>
<keyword evidence="6 7" id="KW-0472">Membrane</keyword>
<accession>A0A4Q5MWN9</accession>
<evidence type="ECO:0000256" key="1">
    <source>
        <dbReference type="ARBA" id="ARBA00004651"/>
    </source>
</evidence>
<reference evidence="8 9" key="1">
    <citation type="submission" date="2019-01" db="EMBL/GenBank/DDBJ databases">
        <title>Novel species of Cellulomonas.</title>
        <authorList>
            <person name="Liu Q."/>
            <person name="Xin Y.-H."/>
        </authorList>
    </citation>
    <scope>NUCLEOTIDE SEQUENCE [LARGE SCALE GENOMIC DNA]</scope>
    <source>
        <strain evidence="8 9">HLT2-17</strain>
    </source>
</reference>
<evidence type="ECO:0000313" key="9">
    <source>
        <dbReference type="Proteomes" id="UP000293764"/>
    </source>
</evidence>
<evidence type="ECO:0000256" key="3">
    <source>
        <dbReference type="ARBA" id="ARBA00022475"/>
    </source>
</evidence>
<sequence>MTVSGFITAIVIGAIIGALGRLFAPGKQNISILVTILIGIVAALLGTVLANAVSSADTAGIDWIELLFQVVLAVIGVTLAARTLGGRRR</sequence>
<name>A0A4Q5MWN9_9MICO</name>
<dbReference type="PANTHER" id="PTHR33884">
    <property type="entry name" value="UPF0410 PROTEIN YMGE"/>
    <property type="match status" value="1"/>
</dbReference>
<dbReference type="GO" id="GO:0005886">
    <property type="term" value="C:plasma membrane"/>
    <property type="evidence" value="ECO:0007669"/>
    <property type="project" value="UniProtKB-SubCell"/>
</dbReference>
<keyword evidence="4 7" id="KW-0812">Transmembrane</keyword>
<dbReference type="Proteomes" id="UP000293764">
    <property type="component" value="Unassembled WGS sequence"/>
</dbReference>
<keyword evidence="5 7" id="KW-1133">Transmembrane helix</keyword>
<keyword evidence="3" id="KW-1003">Cell membrane</keyword>
<dbReference type="RefSeq" id="WP_130104308.1">
    <property type="nucleotide sequence ID" value="NZ_SDWW01000091.1"/>
</dbReference>
<protein>
    <submittedName>
        <fullName evidence="8">GlsB/YeaQ/YmgE family stress response membrane protein</fullName>
    </submittedName>
</protein>
<comment type="subcellular location">
    <subcellularLocation>
        <location evidence="1">Cell membrane</location>
        <topology evidence="1">Multi-pass membrane protein</topology>
    </subcellularLocation>
</comment>
<feature type="transmembrane region" description="Helical" evidence="7">
    <location>
        <begin position="66"/>
        <end position="85"/>
    </location>
</feature>
<evidence type="ECO:0000256" key="7">
    <source>
        <dbReference type="SAM" id="Phobius"/>
    </source>
</evidence>
<feature type="transmembrane region" description="Helical" evidence="7">
    <location>
        <begin position="31"/>
        <end position="54"/>
    </location>
</feature>
<dbReference type="AlphaFoldDB" id="A0A4Q5MWN9"/>
<dbReference type="InterPro" id="IPR007341">
    <property type="entry name" value="Transgly_assoc"/>
</dbReference>
<comment type="similarity">
    <text evidence="2">Belongs to the UPF0410 family.</text>
</comment>
<evidence type="ECO:0000256" key="2">
    <source>
        <dbReference type="ARBA" id="ARBA00011006"/>
    </source>
</evidence>
<evidence type="ECO:0000313" key="8">
    <source>
        <dbReference type="EMBL" id="RYV49343.1"/>
    </source>
</evidence>
<dbReference type="PANTHER" id="PTHR33884:SF3">
    <property type="entry name" value="UPF0410 PROTEIN YMGE"/>
    <property type="match status" value="1"/>
</dbReference>
<comment type="caution">
    <text evidence="8">The sequence shown here is derived from an EMBL/GenBank/DDBJ whole genome shotgun (WGS) entry which is preliminary data.</text>
</comment>
<dbReference type="EMBL" id="SDWW01000091">
    <property type="protein sequence ID" value="RYV49343.1"/>
    <property type="molecule type" value="Genomic_DNA"/>
</dbReference>
<proteinExistence type="inferred from homology"/>